<dbReference type="Proteomes" id="UP000002058">
    <property type="component" value="Unassembled WGS sequence"/>
</dbReference>
<dbReference type="KEGG" id="ure:UREG_03814"/>
<gene>
    <name evidence="5" type="ORF">UREG_03814</name>
</gene>
<keyword evidence="6" id="KW-1185">Reference proteome</keyword>
<dbReference type="AlphaFoldDB" id="C4JLV6"/>
<dbReference type="eggNOG" id="ENOG502SK1F">
    <property type="taxonomic scope" value="Eukaryota"/>
</dbReference>
<dbReference type="HOGENOM" id="CLU_041924_1_0_1"/>
<name>C4JLV6_UNCRE</name>
<evidence type="ECO:0000256" key="2">
    <source>
        <dbReference type="ARBA" id="ARBA00046325"/>
    </source>
</evidence>
<evidence type="ECO:0000313" key="5">
    <source>
        <dbReference type="EMBL" id="EEP78968.1"/>
    </source>
</evidence>
<evidence type="ECO:0000256" key="1">
    <source>
        <dbReference type="ARBA" id="ARBA00023235"/>
    </source>
</evidence>
<evidence type="ECO:0000259" key="4">
    <source>
        <dbReference type="Pfam" id="PF24137"/>
    </source>
</evidence>
<dbReference type="GeneID" id="8444190"/>
<dbReference type="Pfam" id="PF22903">
    <property type="entry name" value="DA_C"/>
    <property type="match status" value="1"/>
</dbReference>
<dbReference type="VEuPathDB" id="FungiDB:UREG_03814"/>
<organism evidence="5 6">
    <name type="scientific">Uncinocarpus reesii (strain UAMH 1704)</name>
    <dbReference type="NCBI Taxonomy" id="336963"/>
    <lineage>
        <taxon>Eukaryota</taxon>
        <taxon>Fungi</taxon>
        <taxon>Dikarya</taxon>
        <taxon>Ascomycota</taxon>
        <taxon>Pezizomycotina</taxon>
        <taxon>Eurotiomycetes</taxon>
        <taxon>Eurotiomycetidae</taxon>
        <taxon>Onygenales</taxon>
        <taxon>Onygenaceae</taxon>
        <taxon>Uncinocarpus</taxon>
    </lineage>
</organism>
<feature type="domain" description="Diels-Alderase N-terminal" evidence="4">
    <location>
        <begin position="24"/>
        <end position="177"/>
    </location>
</feature>
<protein>
    <submittedName>
        <fullName evidence="5">Uncharacterized protein</fullName>
    </submittedName>
</protein>
<reference evidence="6" key="1">
    <citation type="journal article" date="2009" name="Genome Res.">
        <title>Comparative genomic analyses of the human fungal pathogens Coccidioides and their relatives.</title>
        <authorList>
            <person name="Sharpton T.J."/>
            <person name="Stajich J.E."/>
            <person name="Rounsley S.D."/>
            <person name="Gardner M.J."/>
            <person name="Wortman J.R."/>
            <person name="Jordar V.S."/>
            <person name="Maiti R."/>
            <person name="Kodira C.D."/>
            <person name="Neafsey D.E."/>
            <person name="Zeng Q."/>
            <person name="Hung C.-Y."/>
            <person name="McMahan C."/>
            <person name="Muszewska A."/>
            <person name="Grynberg M."/>
            <person name="Mandel M.A."/>
            <person name="Kellner E.M."/>
            <person name="Barker B.M."/>
            <person name="Galgiani J.N."/>
            <person name="Orbach M.J."/>
            <person name="Kirkland T.N."/>
            <person name="Cole G.T."/>
            <person name="Henn M.R."/>
            <person name="Birren B.W."/>
            <person name="Taylor J.W."/>
        </authorList>
    </citation>
    <scope>NUCLEOTIDE SEQUENCE [LARGE SCALE GENOMIC DNA]</scope>
    <source>
        <strain evidence="6">UAMH 1704</strain>
    </source>
</reference>
<dbReference type="RefSeq" id="XP_002544297.1">
    <property type="nucleotide sequence ID" value="XM_002544251.1"/>
</dbReference>
<accession>C4JLV6</accession>
<dbReference type="InterPro" id="IPR054499">
    <property type="entry name" value="DA_C"/>
</dbReference>
<evidence type="ECO:0000313" key="6">
    <source>
        <dbReference type="Proteomes" id="UP000002058"/>
    </source>
</evidence>
<feature type="domain" description="Diels-Alderase C-terminal" evidence="3">
    <location>
        <begin position="181"/>
        <end position="325"/>
    </location>
</feature>
<dbReference type="InParanoid" id="C4JLV6"/>
<keyword evidence="1" id="KW-0413">Isomerase</keyword>
<comment type="similarity">
    <text evidence="2">Belongs to the Diels-Alderase family.</text>
</comment>
<sequence length="359" mass="40052">MFRKPSHSLREGRRPSRFLHVSNGMAGMIVGFSRDASYAFFGLGNLRVEFYMVLSDGTVIQDLDYLDESTIIDCPDAVTGIWNSTKRSYSFHVPKDMKHATVKWNTPAGKGTLSITSASQPHFPDGSIWPSKSANTEMAPCLHMNQPIAGGRVVADITLSKAKRYQLNGVGGHGRLWAEGSWFQIVDGFHIVRANAGPYIISYWRPISRLIKGAVYHSAQLFKDGKMLAATQYGEKSQSKDYFLFSNDFNGPVSGGLTDKSTGHVLEFVSPSRDKRWRFLVEHKRKKFEMGLGGESGLSGFTNRVTGGEVGGQQYEGHGFSEQTVFPERIAQWRIWIVYGIGYFNRGKGFLLGIARWLT</sequence>
<dbReference type="OrthoDB" id="5344254at2759"/>
<proteinExistence type="inferred from homology"/>
<dbReference type="InterPro" id="IPR056402">
    <property type="entry name" value="DA_N"/>
</dbReference>
<evidence type="ECO:0000259" key="3">
    <source>
        <dbReference type="Pfam" id="PF22903"/>
    </source>
</evidence>
<dbReference type="EMBL" id="CH476616">
    <property type="protein sequence ID" value="EEP78968.1"/>
    <property type="molecule type" value="Genomic_DNA"/>
</dbReference>
<dbReference type="Pfam" id="PF24137">
    <property type="entry name" value="DA_N"/>
    <property type="match status" value="1"/>
</dbReference>
<dbReference type="OMA" id="GGHERFW"/>
<dbReference type="GO" id="GO:0016853">
    <property type="term" value="F:isomerase activity"/>
    <property type="evidence" value="ECO:0007669"/>
    <property type="project" value="UniProtKB-KW"/>
</dbReference>